<reference evidence="6 7" key="1">
    <citation type="submission" date="2019-05" db="EMBL/GenBank/DDBJ databases">
        <title>We sequenced the genome of Paenibacillus hemerocallicola KCTC 33185 for further insight into its adaptation and study the phylogeny of Paenibacillus.</title>
        <authorList>
            <person name="Narsing Rao M.P."/>
        </authorList>
    </citation>
    <scope>NUCLEOTIDE SEQUENCE [LARGE SCALE GENOMIC DNA]</scope>
    <source>
        <strain evidence="6 7">KCTC 33185</strain>
    </source>
</reference>
<evidence type="ECO:0000256" key="5">
    <source>
        <dbReference type="ARBA" id="ARBA00023288"/>
    </source>
</evidence>
<keyword evidence="7" id="KW-1185">Reference proteome</keyword>
<keyword evidence="2" id="KW-0732">Signal</keyword>
<dbReference type="Pfam" id="PF01547">
    <property type="entry name" value="SBP_bac_1"/>
    <property type="match status" value="1"/>
</dbReference>
<evidence type="ECO:0000313" key="6">
    <source>
        <dbReference type="EMBL" id="TNJ67757.1"/>
    </source>
</evidence>
<sequence length="487" mass="54712">MLAGHDLFLLSNESAFWNACRIGTRKRTIGITIWLKMCRVPLCPCQFNWGIAMKTKKCMFIGLIGLVSLSACSKGDSGGQGSKETEKPKQPYTMMIHGGGVSAEEFDQRFRSVIEKKFPHITFEYASNGKGTNMTDLVSAGNVPDIVRTDTPTLRTGYLDLGLGYDLTELVKSFNYDTNRFNKIFMNEIYEAGGSKALYGLPVPPYFPHVLYYNKDIFDKFGVAYPKDGVTWDEVYELAKKLTRTDNGTTIRGFSFNAMSALRDNTYSLPILDPNEDKLANMDQWKSIFDNFKRFYEIPGNKHEKTVSLENTAFNKGNVAMQANQHSPYLNLPAELNWDYVAYPTMQGGLKLTPQRGPAYWAISQTSKHKDEAFEVIMEMLSDEVQLADSKRGMPATVNKTEIHDALGQDNPVFKGKNMKVIQYYPPASYSPKRKNGLVDVPLATQQRVIGDTFVDLVSNGTDVNTALRKLDEQLKTELANEKAKAK</sequence>
<dbReference type="PANTHER" id="PTHR43649:SF33">
    <property type="entry name" value="POLYGALACTURONAN_RHAMNOGALACTURONAN-BINDING PROTEIN YTCQ"/>
    <property type="match status" value="1"/>
</dbReference>
<dbReference type="AlphaFoldDB" id="A0A5C4TGP5"/>
<keyword evidence="3" id="KW-0472">Membrane</keyword>
<dbReference type="EMBL" id="VDCQ01000003">
    <property type="protein sequence ID" value="TNJ67757.1"/>
    <property type="molecule type" value="Genomic_DNA"/>
</dbReference>
<protein>
    <submittedName>
        <fullName evidence="6">Extracellular solute-binding protein</fullName>
    </submittedName>
</protein>
<evidence type="ECO:0000256" key="4">
    <source>
        <dbReference type="ARBA" id="ARBA00023139"/>
    </source>
</evidence>
<dbReference type="OrthoDB" id="2515880at2"/>
<keyword evidence="5" id="KW-0449">Lipoprotein</keyword>
<accession>A0A5C4TGP5</accession>
<dbReference type="Proteomes" id="UP000307943">
    <property type="component" value="Unassembled WGS sequence"/>
</dbReference>
<evidence type="ECO:0000256" key="3">
    <source>
        <dbReference type="ARBA" id="ARBA00023136"/>
    </source>
</evidence>
<dbReference type="SUPFAM" id="SSF53850">
    <property type="entry name" value="Periplasmic binding protein-like II"/>
    <property type="match status" value="1"/>
</dbReference>
<dbReference type="Gene3D" id="3.40.190.10">
    <property type="entry name" value="Periplasmic binding protein-like II"/>
    <property type="match status" value="1"/>
</dbReference>
<dbReference type="InterPro" id="IPR006059">
    <property type="entry name" value="SBP"/>
</dbReference>
<evidence type="ECO:0000313" key="7">
    <source>
        <dbReference type="Proteomes" id="UP000307943"/>
    </source>
</evidence>
<name>A0A5C4TGP5_9BACL</name>
<keyword evidence="1" id="KW-1003">Cell membrane</keyword>
<keyword evidence="4" id="KW-0564">Palmitate</keyword>
<proteinExistence type="predicted"/>
<evidence type="ECO:0000256" key="2">
    <source>
        <dbReference type="ARBA" id="ARBA00022729"/>
    </source>
</evidence>
<gene>
    <name evidence="6" type="ORF">FE784_03125</name>
</gene>
<dbReference type="InterPro" id="IPR050490">
    <property type="entry name" value="Bact_solute-bd_prot1"/>
</dbReference>
<organism evidence="6 7">
    <name type="scientific">Paenibacillus hemerocallicola</name>
    <dbReference type="NCBI Taxonomy" id="1172614"/>
    <lineage>
        <taxon>Bacteria</taxon>
        <taxon>Bacillati</taxon>
        <taxon>Bacillota</taxon>
        <taxon>Bacilli</taxon>
        <taxon>Bacillales</taxon>
        <taxon>Paenibacillaceae</taxon>
        <taxon>Paenibacillus</taxon>
    </lineage>
</organism>
<dbReference type="PANTHER" id="PTHR43649">
    <property type="entry name" value="ARABINOSE-BINDING PROTEIN-RELATED"/>
    <property type="match status" value="1"/>
</dbReference>
<comment type="caution">
    <text evidence="6">The sequence shown here is derived from an EMBL/GenBank/DDBJ whole genome shotgun (WGS) entry which is preliminary data.</text>
</comment>
<evidence type="ECO:0000256" key="1">
    <source>
        <dbReference type="ARBA" id="ARBA00022475"/>
    </source>
</evidence>